<dbReference type="Proteomes" id="UP000294933">
    <property type="component" value="Unassembled WGS sequence"/>
</dbReference>
<keyword evidence="2" id="KW-0521">NADP</keyword>
<protein>
    <submittedName>
        <fullName evidence="4">NAD(P)-binding protein</fullName>
    </submittedName>
</protein>
<organism evidence="4 5">
    <name type="scientific">Rickenella mellea</name>
    <dbReference type="NCBI Taxonomy" id="50990"/>
    <lineage>
        <taxon>Eukaryota</taxon>
        <taxon>Fungi</taxon>
        <taxon>Dikarya</taxon>
        <taxon>Basidiomycota</taxon>
        <taxon>Agaricomycotina</taxon>
        <taxon>Agaricomycetes</taxon>
        <taxon>Hymenochaetales</taxon>
        <taxon>Rickenellaceae</taxon>
        <taxon>Rickenella</taxon>
    </lineage>
</organism>
<reference evidence="4 5" key="1">
    <citation type="submission" date="2018-06" db="EMBL/GenBank/DDBJ databases">
        <title>A transcriptomic atlas of mushroom development highlights an independent origin of complex multicellularity.</title>
        <authorList>
            <consortium name="DOE Joint Genome Institute"/>
            <person name="Krizsan K."/>
            <person name="Almasi E."/>
            <person name="Merenyi Z."/>
            <person name="Sahu N."/>
            <person name="Viragh M."/>
            <person name="Koszo T."/>
            <person name="Mondo S."/>
            <person name="Kiss B."/>
            <person name="Balint B."/>
            <person name="Kues U."/>
            <person name="Barry K."/>
            <person name="Hegedus J.C."/>
            <person name="Henrissat B."/>
            <person name="Johnson J."/>
            <person name="Lipzen A."/>
            <person name="Ohm R."/>
            <person name="Nagy I."/>
            <person name="Pangilinan J."/>
            <person name="Yan J."/>
            <person name="Xiong Y."/>
            <person name="Grigoriev I.V."/>
            <person name="Hibbett D.S."/>
            <person name="Nagy L.G."/>
        </authorList>
    </citation>
    <scope>NUCLEOTIDE SEQUENCE [LARGE SCALE GENOMIC DNA]</scope>
    <source>
        <strain evidence="4 5">SZMC22713</strain>
    </source>
</reference>
<dbReference type="AlphaFoldDB" id="A0A4Y7Q1A3"/>
<dbReference type="InterPro" id="IPR008030">
    <property type="entry name" value="NmrA-like"/>
</dbReference>
<dbReference type="GO" id="GO:0005634">
    <property type="term" value="C:nucleus"/>
    <property type="evidence" value="ECO:0007669"/>
    <property type="project" value="TreeGrafter"/>
</dbReference>
<feature type="domain" description="NmrA-like" evidence="3">
    <location>
        <begin position="4"/>
        <end position="265"/>
    </location>
</feature>
<dbReference type="STRING" id="50990.A0A4Y7Q1A3"/>
<dbReference type="CDD" id="cd05251">
    <property type="entry name" value="NmrA_like_SDR_a"/>
    <property type="match status" value="1"/>
</dbReference>
<dbReference type="OrthoDB" id="419598at2759"/>
<gene>
    <name evidence="4" type="ORF">BD410DRAFT_771651</name>
</gene>
<evidence type="ECO:0000256" key="1">
    <source>
        <dbReference type="ARBA" id="ARBA00006328"/>
    </source>
</evidence>
<evidence type="ECO:0000256" key="2">
    <source>
        <dbReference type="ARBA" id="ARBA00022857"/>
    </source>
</evidence>
<dbReference type="PANTHER" id="PTHR42748:SF7">
    <property type="entry name" value="NMRA LIKE REDOX SENSOR 1-RELATED"/>
    <property type="match status" value="1"/>
</dbReference>
<dbReference type="Gene3D" id="3.90.25.10">
    <property type="entry name" value="UDP-galactose 4-epimerase, domain 1"/>
    <property type="match status" value="1"/>
</dbReference>
<dbReference type="InterPro" id="IPR036291">
    <property type="entry name" value="NAD(P)-bd_dom_sf"/>
</dbReference>
<evidence type="ECO:0000313" key="5">
    <source>
        <dbReference type="Proteomes" id="UP000294933"/>
    </source>
</evidence>
<dbReference type="Gene3D" id="3.40.50.720">
    <property type="entry name" value="NAD(P)-binding Rossmann-like Domain"/>
    <property type="match status" value="1"/>
</dbReference>
<dbReference type="SUPFAM" id="SSF51735">
    <property type="entry name" value="NAD(P)-binding Rossmann-fold domains"/>
    <property type="match status" value="1"/>
</dbReference>
<comment type="similarity">
    <text evidence="1">Belongs to the NmrA-type oxidoreductase family.</text>
</comment>
<accession>A0A4Y7Q1A3</accession>
<keyword evidence="5" id="KW-1185">Reference proteome</keyword>
<evidence type="ECO:0000259" key="3">
    <source>
        <dbReference type="Pfam" id="PF05368"/>
    </source>
</evidence>
<dbReference type="Pfam" id="PF05368">
    <property type="entry name" value="NmrA"/>
    <property type="match status" value="1"/>
</dbReference>
<sequence length="310" mass="34017">MSGKKLIVVTGATGAQGGSVVRFLLEDGSFQVRAVTRNADSEKAKELAAKGVEVVTGNLNDIESVKKAFTGAYGVFGVTSFWDRVEGGGSEKEIAHGKNLVDAAKATNISHFVWSTLNNSAPVHAAHWDSKALVDDYLKASGVPRTSLYTACYYENFTTFARLTTNADGALEANWGPINWSDGPLGAYSVEDTGAFVLHAFKNPNEWIGKDIPLIAEIITARSIVKTFSEVLGKPIKLIEVSKEDFENAQHIPQLQELYRNNKWFYINEGNPNRDFALTKKIYPQVQSFETWAKAHINQITPQSGGSQWN</sequence>
<dbReference type="InterPro" id="IPR051164">
    <property type="entry name" value="NmrA-like_oxidored"/>
</dbReference>
<dbReference type="PANTHER" id="PTHR42748">
    <property type="entry name" value="NITROGEN METABOLITE REPRESSION PROTEIN NMRA FAMILY MEMBER"/>
    <property type="match status" value="1"/>
</dbReference>
<evidence type="ECO:0000313" key="4">
    <source>
        <dbReference type="EMBL" id="TDL21423.1"/>
    </source>
</evidence>
<dbReference type="EMBL" id="ML170181">
    <property type="protein sequence ID" value="TDL21423.1"/>
    <property type="molecule type" value="Genomic_DNA"/>
</dbReference>
<name>A0A4Y7Q1A3_9AGAM</name>
<proteinExistence type="inferred from homology"/>
<dbReference type="VEuPathDB" id="FungiDB:BD410DRAFT_771651"/>